<dbReference type="CDD" id="cd20399">
    <property type="entry name" value="Tudor_SPF30"/>
    <property type="match status" value="1"/>
</dbReference>
<dbReference type="PANTHER" id="PTHR12743:SF0">
    <property type="entry name" value="HOLOCYTOCHROME C-TYPE SYNTHASE"/>
    <property type="match status" value="1"/>
</dbReference>
<sequence length="394" mass="45239">MISSRRAKRTENGDLLRRRKVAAHCGATPSDPISAPPTCDNKMASGGTNPRELQENLSNSEAQLHQVEAALTNDPNNAELLKLKEDLTEVIQLSRELLQLVPEATPKSPATLVYNWKPGDSCSAVWSESGRYYNAVIDMISEDKGTCSVTFEGYGTTEIVKLSELKPENTTEDTAGKRKGAQQLMKSKANKQKREELKEYRKKKTQKKLQKQQEVEELREKEKDRWKSFTQKSSKQKGPINSRQKKSIFAVPDSLSGRGWHWKEGDTQKEDIAHIIAIHNKNNEEAWQEVLKWELMHAQECVCGPKLVSFRGRAKDFTPRAKIRSWLGYELPFDRHDWVVDRCGRQVRYVIDYYGCEPAEDNDVPIYLDVRPALDSFQAFWDRVRVAWRRWTSA</sequence>
<evidence type="ECO:0000256" key="2">
    <source>
        <dbReference type="ARBA" id="ARBA00004408"/>
    </source>
</evidence>
<evidence type="ECO:0000256" key="15">
    <source>
        <dbReference type="ARBA" id="ARBA00023944"/>
    </source>
</evidence>
<evidence type="ECO:0000256" key="17">
    <source>
        <dbReference type="SAM" id="MobiDB-lite"/>
    </source>
</evidence>
<comment type="subcellular location">
    <subcellularLocation>
        <location evidence="1 16">Mitochondrion inner membrane</location>
    </subcellularLocation>
    <subcellularLocation>
        <location evidence="2">Nucleus</location>
        <location evidence="2">Cajal body</location>
    </subcellularLocation>
</comment>
<dbReference type="GO" id="GO:0003723">
    <property type="term" value="F:RNA binding"/>
    <property type="evidence" value="ECO:0007669"/>
    <property type="project" value="InterPro"/>
</dbReference>
<accession>A0AA35S866</accession>
<dbReference type="GO" id="GO:0015030">
    <property type="term" value="C:Cajal body"/>
    <property type="evidence" value="ECO:0007669"/>
    <property type="project" value="UniProtKB-SubCell"/>
</dbReference>
<evidence type="ECO:0000256" key="12">
    <source>
        <dbReference type="ARBA" id="ARBA00023187"/>
    </source>
</evidence>
<evidence type="ECO:0000256" key="13">
    <source>
        <dbReference type="ARBA" id="ARBA00023239"/>
    </source>
</evidence>
<comment type="similarity">
    <text evidence="4 16">Belongs to the cytochrome c-type heme lyase family.</text>
</comment>
<evidence type="ECO:0000313" key="19">
    <source>
        <dbReference type="EMBL" id="CAI8024017.1"/>
    </source>
</evidence>
<dbReference type="GO" id="GO:0046872">
    <property type="term" value="F:metal ion binding"/>
    <property type="evidence" value="ECO:0007669"/>
    <property type="project" value="UniProtKB-KW"/>
</dbReference>
<dbReference type="PROSITE" id="PS00822">
    <property type="entry name" value="CYTO_HEME_LYASE_2"/>
    <property type="match status" value="1"/>
</dbReference>
<keyword evidence="13 16" id="KW-0456">Lyase</keyword>
<organism evidence="19 20">
    <name type="scientific">Geodia barretti</name>
    <name type="common">Barrett's horny sponge</name>
    <dbReference type="NCBI Taxonomy" id="519541"/>
    <lineage>
        <taxon>Eukaryota</taxon>
        <taxon>Metazoa</taxon>
        <taxon>Porifera</taxon>
        <taxon>Demospongiae</taxon>
        <taxon>Heteroscleromorpha</taxon>
        <taxon>Tetractinellida</taxon>
        <taxon>Astrophorina</taxon>
        <taxon>Geodiidae</taxon>
        <taxon>Geodia</taxon>
    </lineage>
</organism>
<dbReference type="EMBL" id="CASHTH010002049">
    <property type="protein sequence ID" value="CAI8024017.1"/>
    <property type="molecule type" value="Genomic_DNA"/>
</dbReference>
<dbReference type="Pfam" id="PF01265">
    <property type="entry name" value="Cyto_heme_lyase"/>
    <property type="match status" value="1"/>
</dbReference>
<evidence type="ECO:0000256" key="16">
    <source>
        <dbReference type="RuleBase" id="RU363130"/>
    </source>
</evidence>
<comment type="function">
    <text evidence="16">Lyase that catalyzes the covalent linking of the heme group to the cytochrome C apoprotein to produce the mature functional cytochrome.</text>
</comment>
<evidence type="ECO:0000259" key="18">
    <source>
        <dbReference type="PROSITE" id="PS50304"/>
    </source>
</evidence>
<dbReference type="Gene3D" id="2.30.30.140">
    <property type="match status" value="1"/>
</dbReference>
<keyword evidence="7 16" id="KW-0479">Metal-binding</keyword>
<feature type="domain" description="Tudor" evidence="18">
    <location>
        <begin position="115"/>
        <end position="175"/>
    </location>
</feature>
<dbReference type="GO" id="GO:0005743">
    <property type="term" value="C:mitochondrial inner membrane"/>
    <property type="evidence" value="ECO:0007669"/>
    <property type="project" value="UniProtKB-SubCell"/>
</dbReference>
<dbReference type="PANTHER" id="PTHR12743">
    <property type="entry name" value="CYTOCHROME C1 HEME LYASE"/>
    <property type="match status" value="1"/>
</dbReference>
<dbReference type="SUPFAM" id="SSF63748">
    <property type="entry name" value="Tudor/PWWP/MBT"/>
    <property type="match status" value="1"/>
</dbReference>
<dbReference type="Proteomes" id="UP001174909">
    <property type="component" value="Unassembled WGS sequence"/>
</dbReference>
<dbReference type="SMART" id="SM00333">
    <property type="entry name" value="TUDOR"/>
    <property type="match status" value="1"/>
</dbReference>
<evidence type="ECO:0000256" key="4">
    <source>
        <dbReference type="ARBA" id="ARBA00007255"/>
    </source>
</evidence>
<dbReference type="GO" id="GO:0006397">
    <property type="term" value="P:mRNA processing"/>
    <property type="evidence" value="ECO:0007669"/>
    <property type="project" value="UniProtKB-KW"/>
</dbReference>
<evidence type="ECO:0000256" key="11">
    <source>
        <dbReference type="ARBA" id="ARBA00023136"/>
    </source>
</evidence>
<evidence type="ECO:0000313" key="20">
    <source>
        <dbReference type="Proteomes" id="UP001174909"/>
    </source>
</evidence>
<feature type="compositionally biased region" description="Basic residues" evidence="17">
    <location>
        <begin position="200"/>
        <end position="210"/>
    </location>
</feature>
<keyword evidence="14" id="KW-0539">Nucleus</keyword>
<keyword evidence="10 16" id="KW-0496">Mitochondrion</keyword>
<keyword evidence="11 16" id="KW-0472">Membrane</keyword>
<evidence type="ECO:0000256" key="8">
    <source>
        <dbReference type="ARBA" id="ARBA00022792"/>
    </source>
</evidence>
<feature type="compositionally biased region" description="Basic and acidic residues" evidence="17">
    <location>
        <begin position="211"/>
        <end position="227"/>
    </location>
</feature>
<evidence type="ECO:0000256" key="3">
    <source>
        <dbReference type="ARBA" id="ARBA00005371"/>
    </source>
</evidence>
<dbReference type="GO" id="GO:0004408">
    <property type="term" value="F:holocytochrome-c synthase activity"/>
    <property type="evidence" value="ECO:0007669"/>
    <property type="project" value="UniProtKB-EC"/>
</dbReference>
<comment type="caution">
    <text evidence="19">The sequence shown here is derived from an EMBL/GenBank/DDBJ whole genome shotgun (WGS) entry which is preliminary data.</text>
</comment>
<dbReference type="AlphaFoldDB" id="A0AA35S866"/>
<keyword evidence="20" id="KW-1185">Reference proteome</keyword>
<name>A0AA35S866_GEOBA</name>
<evidence type="ECO:0000256" key="7">
    <source>
        <dbReference type="ARBA" id="ARBA00022723"/>
    </source>
</evidence>
<dbReference type="EC" id="4.4.1.17" evidence="16"/>
<gene>
    <name evidence="19" type="ORF">GBAR_LOCUS13993</name>
</gene>
<keyword evidence="6" id="KW-0507">mRNA processing</keyword>
<feature type="region of interest" description="Disordered" evidence="17">
    <location>
        <begin position="165"/>
        <end position="245"/>
    </location>
</feature>
<dbReference type="PROSITE" id="PS50304">
    <property type="entry name" value="TUDOR"/>
    <property type="match status" value="1"/>
</dbReference>
<evidence type="ECO:0000256" key="10">
    <source>
        <dbReference type="ARBA" id="ARBA00023128"/>
    </source>
</evidence>
<keyword evidence="9 16" id="KW-0408">Iron</keyword>
<evidence type="ECO:0000256" key="1">
    <source>
        <dbReference type="ARBA" id="ARBA00004273"/>
    </source>
</evidence>
<keyword evidence="8 16" id="KW-0999">Mitochondrion inner membrane</keyword>
<dbReference type="InterPro" id="IPR002999">
    <property type="entry name" value="Tudor"/>
</dbReference>
<protein>
    <recommendedName>
        <fullName evidence="16">Holocytochrome c-type synthase</fullName>
        <ecNumber evidence="16">4.4.1.17</ecNumber>
    </recommendedName>
</protein>
<evidence type="ECO:0000256" key="9">
    <source>
        <dbReference type="ARBA" id="ARBA00023004"/>
    </source>
</evidence>
<reference evidence="19" key="1">
    <citation type="submission" date="2023-03" db="EMBL/GenBank/DDBJ databases">
        <authorList>
            <person name="Steffen K."/>
            <person name="Cardenas P."/>
        </authorList>
    </citation>
    <scope>NUCLEOTIDE SEQUENCE</scope>
</reference>
<feature type="region of interest" description="Disordered" evidence="17">
    <location>
        <begin position="24"/>
        <end position="58"/>
    </location>
</feature>
<keyword evidence="5 16" id="KW-0349">Heme</keyword>
<dbReference type="GO" id="GO:0008380">
    <property type="term" value="P:RNA splicing"/>
    <property type="evidence" value="ECO:0007669"/>
    <property type="project" value="UniProtKB-KW"/>
</dbReference>
<evidence type="ECO:0000256" key="6">
    <source>
        <dbReference type="ARBA" id="ARBA00022664"/>
    </source>
</evidence>
<comment type="catalytic activity">
    <reaction evidence="15">
        <text>holo-[cytochrome c] = apo-[cytochrome c] + heme b</text>
        <dbReference type="Rhea" id="RHEA:22648"/>
        <dbReference type="Rhea" id="RHEA-COMP:10725"/>
        <dbReference type="Rhea" id="RHEA-COMP:10726"/>
        <dbReference type="ChEBI" id="CHEBI:29950"/>
        <dbReference type="ChEBI" id="CHEBI:60344"/>
        <dbReference type="ChEBI" id="CHEBI:83739"/>
        <dbReference type="EC" id="4.4.1.17"/>
    </reaction>
    <physiologicalReaction direction="right-to-left" evidence="15">
        <dbReference type="Rhea" id="RHEA:22650"/>
    </physiologicalReaction>
</comment>
<evidence type="ECO:0000256" key="5">
    <source>
        <dbReference type="ARBA" id="ARBA00022617"/>
    </source>
</evidence>
<evidence type="ECO:0000256" key="14">
    <source>
        <dbReference type="ARBA" id="ARBA00023242"/>
    </source>
</evidence>
<dbReference type="Pfam" id="PF06003">
    <property type="entry name" value="SMN_Tudor"/>
    <property type="match status" value="1"/>
</dbReference>
<dbReference type="PROSITE" id="PS00821">
    <property type="entry name" value="CYTO_HEME_LYASE_1"/>
    <property type="match status" value="1"/>
</dbReference>
<comment type="similarity">
    <text evidence="3">Belongs to the SMN family.</text>
</comment>
<dbReference type="InterPro" id="IPR010304">
    <property type="entry name" value="SMN_Tudor"/>
</dbReference>
<proteinExistence type="inferred from homology"/>
<keyword evidence="12" id="KW-0508">mRNA splicing</keyword>
<dbReference type="InterPro" id="IPR000511">
    <property type="entry name" value="Holocyt_c/c1_synthase"/>
</dbReference>